<dbReference type="KEGG" id="dmp:FAK_21350"/>
<dbReference type="Proteomes" id="UP001366166">
    <property type="component" value="Chromosome"/>
</dbReference>
<name>A0AAU9EPI4_9BACT</name>
<evidence type="ECO:0008006" key="3">
    <source>
        <dbReference type="Google" id="ProtNLM"/>
    </source>
</evidence>
<sequence>MILVSACLMGHRVRYDGRHSRCDQVRGLLAGEPVLALCPEVLGGLGTPRPPARFVGACFGREGEDLLAGRARLVNDQGRDVSLAFAQGARVAAELCARHGVRLALLKDRSPSCGWDPEGVNPQGGPGQGVLAALLRQMGITVREVRSGARGERR</sequence>
<dbReference type="EMBL" id="AP028679">
    <property type="protein sequence ID" value="BEQ15069.1"/>
    <property type="molecule type" value="Genomic_DNA"/>
</dbReference>
<dbReference type="AlphaFoldDB" id="A0AAU9EPI4"/>
<protein>
    <recommendedName>
        <fullName evidence="3">DUF523 domain-containing protein</fullName>
    </recommendedName>
</protein>
<organism evidence="1 2">
    <name type="scientific">Desulfoferula mesophila</name>
    <dbReference type="NCBI Taxonomy" id="3058419"/>
    <lineage>
        <taxon>Bacteria</taxon>
        <taxon>Pseudomonadati</taxon>
        <taxon>Thermodesulfobacteriota</taxon>
        <taxon>Desulfarculia</taxon>
        <taxon>Desulfarculales</taxon>
        <taxon>Desulfarculaceae</taxon>
        <taxon>Desulfoferula</taxon>
    </lineage>
</organism>
<keyword evidence="2" id="KW-1185">Reference proteome</keyword>
<evidence type="ECO:0000313" key="2">
    <source>
        <dbReference type="Proteomes" id="UP001366166"/>
    </source>
</evidence>
<proteinExistence type="predicted"/>
<dbReference type="InterPro" id="IPR007553">
    <property type="entry name" value="2-thiour_desulf"/>
</dbReference>
<gene>
    <name evidence="1" type="ORF">FAK_21350</name>
</gene>
<reference evidence="2" key="1">
    <citation type="journal article" date="2023" name="Arch. Microbiol.">
        <title>Desulfoferula mesophilus gen. nov. sp. nov., a mesophilic sulfate-reducing bacterium isolated from a brackish lake sediment.</title>
        <authorList>
            <person name="Watanabe T."/>
            <person name="Yabe T."/>
            <person name="Tsuji J.M."/>
            <person name="Fukui M."/>
        </authorList>
    </citation>
    <scope>NUCLEOTIDE SEQUENCE [LARGE SCALE GENOMIC DNA]</scope>
    <source>
        <strain evidence="2">12FAK</strain>
    </source>
</reference>
<dbReference type="Pfam" id="PF04463">
    <property type="entry name" value="2-thiour_desulf"/>
    <property type="match status" value="1"/>
</dbReference>
<dbReference type="PANTHER" id="PTHR30087:SF1">
    <property type="entry name" value="HYPOTHETICAL CYTOSOLIC PROTEIN"/>
    <property type="match status" value="1"/>
</dbReference>
<dbReference type="RefSeq" id="WP_338598967.1">
    <property type="nucleotide sequence ID" value="NZ_AP028679.1"/>
</dbReference>
<evidence type="ECO:0000313" key="1">
    <source>
        <dbReference type="EMBL" id="BEQ15069.1"/>
    </source>
</evidence>
<accession>A0AAU9EPI4</accession>
<dbReference type="PANTHER" id="PTHR30087">
    <property type="entry name" value="INNER MEMBRANE PROTEIN"/>
    <property type="match status" value="1"/>
</dbReference>